<keyword evidence="2 5" id="KW-0378">Hydrolase</keyword>
<keyword evidence="3" id="KW-0464">Manganese</keyword>
<protein>
    <submittedName>
        <fullName evidence="5">Peptidase M20D, amidohydrolase</fullName>
    </submittedName>
</protein>
<dbReference type="InterPro" id="IPR036264">
    <property type="entry name" value="Bact_exopeptidase_dim_dom"/>
</dbReference>
<keyword evidence="3" id="KW-0479">Metal-binding</keyword>
<dbReference type="PANTHER" id="PTHR11014">
    <property type="entry name" value="PEPTIDASE M20 FAMILY MEMBER"/>
    <property type="match status" value="1"/>
</dbReference>
<feature type="domain" description="Peptidase M20 dimerisation" evidence="4">
    <location>
        <begin position="188"/>
        <end position="281"/>
    </location>
</feature>
<comment type="cofactor">
    <cofactor evidence="3">
        <name>Mn(2+)</name>
        <dbReference type="ChEBI" id="CHEBI:29035"/>
    </cofactor>
    <text evidence="3">The Mn(2+) ion enhances activity.</text>
</comment>
<proteinExistence type="inferred from homology"/>
<dbReference type="EMBL" id="CP004393">
    <property type="protein sequence ID" value="AJE48171.1"/>
    <property type="molecule type" value="Genomic_DNA"/>
</dbReference>
<dbReference type="Pfam" id="PF07687">
    <property type="entry name" value="M20_dimer"/>
    <property type="match status" value="1"/>
</dbReference>
<dbReference type="OrthoDB" id="9777385at2"/>
<feature type="binding site" evidence="3">
    <location>
        <position position="106"/>
    </location>
    <ligand>
        <name>Mn(2+)</name>
        <dbReference type="ChEBI" id="CHEBI:29035"/>
        <label>2</label>
    </ligand>
</feature>
<feature type="binding site" evidence="3">
    <location>
        <position position="358"/>
    </location>
    <ligand>
        <name>Mn(2+)</name>
        <dbReference type="ChEBI" id="CHEBI:29035"/>
        <label>2</label>
    </ligand>
</feature>
<evidence type="ECO:0000256" key="1">
    <source>
        <dbReference type="ARBA" id="ARBA00006153"/>
    </source>
</evidence>
<dbReference type="FunFam" id="3.30.70.360:FF:000014">
    <property type="entry name" value="N-acyl-L-amino acid amidohydrolase"/>
    <property type="match status" value="1"/>
</dbReference>
<evidence type="ECO:0000313" key="6">
    <source>
        <dbReference type="Proteomes" id="UP000031521"/>
    </source>
</evidence>
<dbReference type="InterPro" id="IPR002933">
    <property type="entry name" value="Peptidase_M20"/>
</dbReference>
<evidence type="ECO:0000256" key="3">
    <source>
        <dbReference type="PIRSR" id="PIRSR005962-1"/>
    </source>
</evidence>
<gene>
    <name evidence="5" type="ORF">P73_3456</name>
</gene>
<comment type="similarity">
    <text evidence="1">Belongs to the peptidase M20 family.</text>
</comment>
<dbReference type="AlphaFoldDB" id="A0A0B5E5C6"/>
<organism evidence="5 6">
    <name type="scientific">Celeribacter indicus</name>
    <dbReference type="NCBI Taxonomy" id="1208324"/>
    <lineage>
        <taxon>Bacteria</taxon>
        <taxon>Pseudomonadati</taxon>
        <taxon>Pseudomonadota</taxon>
        <taxon>Alphaproteobacteria</taxon>
        <taxon>Rhodobacterales</taxon>
        <taxon>Roseobacteraceae</taxon>
        <taxon>Celeribacter</taxon>
    </lineage>
</organism>
<dbReference type="PANTHER" id="PTHR11014:SF63">
    <property type="entry name" value="METALLOPEPTIDASE, PUTATIVE (AFU_ORTHOLOGUE AFUA_6G09600)-RELATED"/>
    <property type="match status" value="1"/>
</dbReference>
<dbReference type="CDD" id="cd05666">
    <property type="entry name" value="M20_Acy1-like"/>
    <property type="match status" value="1"/>
</dbReference>
<dbReference type="SUPFAM" id="SSF55031">
    <property type="entry name" value="Bacterial exopeptidase dimerisation domain"/>
    <property type="match status" value="1"/>
</dbReference>
<dbReference type="InterPro" id="IPR011650">
    <property type="entry name" value="Peptidase_M20_dimer"/>
</dbReference>
<sequence length="387" mass="41953">MPIKNRLAELLPEITAWRRDIHENPELMFDLPRTSRKVAELLRDFGCDEVVEGMAKTGVVGVIRGRTDTRGRTVGLRADMDALPILEETGADYASKTPGVMHACGHDGHTSMLLGAAKYLCETRNFDGTAVVIFQPAEEGGGGGRVMCEEGLMERFGIDEVYGMHNWPNLPTGTFAIRSGPFFAAADEFEIYVKGRGGHAAKPHETVDSTVTAAHLVLALQTIASRNVDPTEQVVVSVCSMESSSKAHNVLPAQVVLKGTVRTLDAGVRDQAEARLREICAGVGATHGAEIVVDFHRGYPVMVNHDRETDYAREAARRVTGACGEYPLVMGGEDFAYMLEERPGAYIILGNGPGAPVHHPKYMFNDEALPAGCSWYAEMVESRLPAG</sequence>
<dbReference type="GO" id="GO:0016787">
    <property type="term" value="F:hydrolase activity"/>
    <property type="evidence" value="ECO:0007669"/>
    <property type="project" value="UniProtKB-KW"/>
</dbReference>
<name>A0A0B5E5C6_9RHOB</name>
<dbReference type="InterPro" id="IPR017439">
    <property type="entry name" value="Amidohydrolase"/>
</dbReference>
<dbReference type="Gene3D" id="3.40.630.10">
    <property type="entry name" value="Zn peptidases"/>
    <property type="match status" value="1"/>
</dbReference>
<reference evidence="5 6" key="1">
    <citation type="journal article" date="2014" name="Int. J. Syst. Evol. Microbiol.">
        <title>Celeribacter indicus sp. nov., a polycyclic aromatic hydrocarbon-degrading bacterium from deep-sea sediment and reclassification of Huaishuia halophila as Celeribacter halophilus comb. nov.</title>
        <authorList>
            <person name="Lai Q."/>
            <person name="Cao J."/>
            <person name="Yuan J."/>
            <person name="Li F."/>
            <person name="Shao Z."/>
        </authorList>
    </citation>
    <scope>NUCLEOTIDE SEQUENCE [LARGE SCALE GENOMIC DNA]</scope>
    <source>
        <strain evidence="5">P73</strain>
    </source>
</reference>
<dbReference type="HOGENOM" id="CLU_023257_1_1_5"/>
<dbReference type="Pfam" id="PF01546">
    <property type="entry name" value="Peptidase_M20"/>
    <property type="match status" value="1"/>
</dbReference>
<feature type="binding site" evidence="3">
    <location>
        <position position="104"/>
    </location>
    <ligand>
        <name>Mn(2+)</name>
        <dbReference type="ChEBI" id="CHEBI:29035"/>
        <label>2</label>
    </ligand>
</feature>
<evidence type="ECO:0000256" key="2">
    <source>
        <dbReference type="ARBA" id="ARBA00022801"/>
    </source>
</evidence>
<dbReference type="Gene3D" id="3.30.70.360">
    <property type="match status" value="1"/>
</dbReference>
<evidence type="ECO:0000313" key="5">
    <source>
        <dbReference type="EMBL" id="AJE48171.1"/>
    </source>
</evidence>
<accession>A0A0B5E5C6</accession>
<dbReference type="PIRSF" id="PIRSF005962">
    <property type="entry name" value="Pept_M20D_amidohydro"/>
    <property type="match status" value="1"/>
</dbReference>
<keyword evidence="6" id="KW-1185">Reference proteome</keyword>
<dbReference type="RefSeq" id="WP_043871903.1">
    <property type="nucleotide sequence ID" value="NZ_CP004393.1"/>
</dbReference>
<feature type="binding site" evidence="3">
    <location>
        <position position="165"/>
    </location>
    <ligand>
        <name>Mn(2+)</name>
        <dbReference type="ChEBI" id="CHEBI:29035"/>
        <label>2</label>
    </ligand>
</feature>
<dbReference type="GO" id="GO:0046872">
    <property type="term" value="F:metal ion binding"/>
    <property type="evidence" value="ECO:0007669"/>
    <property type="project" value="UniProtKB-KW"/>
</dbReference>
<dbReference type="KEGG" id="cid:P73_3456"/>
<evidence type="ECO:0000259" key="4">
    <source>
        <dbReference type="Pfam" id="PF07687"/>
    </source>
</evidence>
<feature type="binding site" evidence="3">
    <location>
        <position position="139"/>
    </location>
    <ligand>
        <name>Mn(2+)</name>
        <dbReference type="ChEBI" id="CHEBI:29035"/>
        <label>2</label>
    </ligand>
</feature>
<dbReference type="NCBIfam" id="TIGR01891">
    <property type="entry name" value="amidohydrolases"/>
    <property type="match status" value="1"/>
</dbReference>
<dbReference type="SUPFAM" id="SSF53187">
    <property type="entry name" value="Zn-dependent exopeptidases"/>
    <property type="match status" value="1"/>
</dbReference>
<dbReference type="Proteomes" id="UP000031521">
    <property type="component" value="Chromosome"/>
</dbReference>